<dbReference type="Gene3D" id="2.70.100.10">
    <property type="entry name" value="Glycoside hydrolase, family 7, domain"/>
    <property type="match status" value="1"/>
</dbReference>
<evidence type="ECO:0000256" key="10">
    <source>
        <dbReference type="SAM" id="SignalP"/>
    </source>
</evidence>
<evidence type="ECO:0000313" key="12">
    <source>
        <dbReference type="Proteomes" id="UP000319731"/>
    </source>
</evidence>
<keyword evidence="7 9" id="KW-0326">Glycosidase</keyword>
<evidence type="ECO:0000256" key="8">
    <source>
        <dbReference type="ARBA" id="ARBA00023326"/>
    </source>
</evidence>
<evidence type="ECO:0000256" key="4">
    <source>
        <dbReference type="ARBA" id="ARBA00022801"/>
    </source>
</evidence>
<name>A0A507C2D7_9FUNG</name>
<evidence type="ECO:0000256" key="9">
    <source>
        <dbReference type="RuleBase" id="RU361164"/>
    </source>
</evidence>
<dbReference type="FunFam" id="2.70.100.10:FF:000001">
    <property type="entry name" value="Glucanase"/>
    <property type="match status" value="1"/>
</dbReference>
<dbReference type="STRING" id="1806994.A0A507C2D7"/>
<dbReference type="InterPro" id="IPR001722">
    <property type="entry name" value="Glyco_hydro_7"/>
</dbReference>
<gene>
    <name evidence="11" type="ORF">SmJEL517_g05045</name>
</gene>
<dbReference type="GeneID" id="42006270"/>
<evidence type="ECO:0000256" key="1">
    <source>
        <dbReference type="ARBA" id="ARBA00001641"/>
    </source>
</evidence>
<dbReference type="RefSeq" id="XP_031023047.1">
    <property type="nucleotide sequence ID" value="XM_031170973.1"/>
</dbReference>
<keyword evidence="8 9" id="KW-0624">Polysaccharide degradation</keyword>
<evidence type="ECO:0000256" key="6">
    <source>
        <dbReference type="ARBA" id="ARBA00023277"/>
    </source>
</evidence>
<comment type="similarity">
    <text evidence="2 9">Belongs to the glycosyl hydrolase 7 (cellulase C) family.</text>
</comment>
<dbReference type="GO" id="GO:0030245">
    <property type="term" value="P:cellulose catabolic process"/>
    <property type="evidence" value="ECO:0007669"/>
    <property type="project" value="UniProtKB-KW"/>
</dbReference>
<dbReference type="Proteomes" id="UP000319731">
    <property type="component" value="Unassembled WGS sequence"/>
</dbReference>
<keyword evidence="5 9" id="KW-0136">Cellulose degradation</keyword>
<dbReference type="SUPFAM" id="SSF49899">
    <property type="entry name" value="Concanavalin A-like lectins/glucanases"/>
    <property type="match status" value="1"/>
</dbReference>
<dbReference type="PANTHER" id="PTHR33753:SF2">
    <property type="entry name" value="GLYCOSIDE HYDROLASE FAMILY 7 PROTEIN"/>
    <property type="match status" value="1"/>
</dbReference>
<dbReference type="GO" id="GO:0016162">
    <property type="term" value="F:cellulose 1,4-beta-cellobiosidase activity"/>
    <property type="evidence" value="ECO:0007669"/>
    <property type="project" value="UniProtKB-EC"/>
</dbReference>
<comment type="catalytic activity">
    <reaction evidence="1">
        <text>Hydrolysis of (1-&gt;4)-beta-D-glucosidic linkages in cellulose and cellotetraose, releasing cellobiose from the non-reducing ends of the chains.</text>
        <dbReference type="EC" id="3.2.1.91"/>
    </reaction>
</comment>
<protein>
    <recommendedName>
        <fullName evidence="9">Glucanase</fullName>
        <ecNumber evidence="9">3.2.1.-</ecNumber>
    </recommendedName>
</protein>
<dbReference type="InterPro" id="IPR013320">
    <property type="entry name" value="ConA-like_dom_sf"/>
</dbReference>
<dbReference type="CDD" id="cd07999">
    <property type="entry name" value="GH7_CBH_EG"/>
    <property type="match status" value="1"/>
</dbReference>
<sequence>MAYMSRRLIAMALITLGNAQSPGTLTPETQPKFNIQQCTAAGCTSVPGTLTVDANWRWFHTSNGSTGCYNGNKWDATLCPDGKTCVKNCVLEGADYTGSYGITSDGNAVTLSYVTAGKYAMNIGSRLFLLASDTKYRMFNVLGKELSFDVELSSLGCGLNGALYFSAMDEDGGVAKYPTNTAGAKYGTGYCDAQCPRDVKFINGEANVGNWTPSTVDMNAGTGQYGTCCAEMDIWEANSISSAYTPHVCSVTNQTRCAQGAECGDGADRYNGLCDKDGCDLNTYRMGQPGFYGPGATGGIDTTTKFTVVTQFITSDGTPAGTLTEIKRKYIQNGKVIETPSTNVTGMPAYQSVTDKFCNDQKTAFNDTNAFGKMGGLAAMGQAMQKGMVLVISLWTDNAANMLWLDSSYPPTKSPGSPGVTRGTCSPQSGVPGDIQNQMPNAKVTFSNVKIGDLGTTTQAGANPAGATIAPVPK</sequence>
<comment type="caution">
    <text evidence="11">The sequence shown here is derived from an EMBL/GenBank/DDBJ whole genome shotgun (WGS) entry which is preliminary data.</text>
</comment>
<reference evidence="11 12" key="1">
    <citation type="journal article" date="2019" name="Sci. Rep.">
        <title>Comparative genomics of chytrid fungi reveal insights into the obligate biotrophic and pathogenic lifestyle of Synchytrium endobioticum.</title>
        <authorList>
            <person name="van de Vossenberg B.T.L.H."/>
            <person name="Warris S."/>
            <person name="Nguyen H.D.T."/>
            <person name="van Gent-Pelzer M.P.E."/>
            <person name="Joly D.L."/>
            <person name="van de Geest H.C."/>
            <person name="Bonants P.J.M."/>
            <person name="Smith D.S."/>
            <person name="Levesque C.A."/>
            <person name="van der Lee T.A.J."/>
        </authorList>
    </citation>
    <scope>NUCLEOTIDE SEQUENCE [LARGE SCALE GENOMIC DNA]</scope>
    <source>
        <strain evidence="11 12">JEL517</strain>
    </source>
</reference>
<dbReference type="EC" id="3.2.1.-" evidence="9"/>
<accession>A0A507C2D7</accession>
<evidence type="ECO:0000256" key="7">
    <source>
        <dbReference type="ARBA" id="ARBA00023295"/>
    </source>
</evidence>
<evidence type="ECO:0000256" key="3">
    <source>
        <dbReference type="ARBA" id="ARBA00022729"/>
    </source>
</evidence>
<keyword evidence="3 10" id="KW-0732">Signal</keyword>
<dbReference type="AlphaFoldDB" id="A0A507C2D7"/>
<dbReference type="PRINTS" id="PR00734">
    <property type="entry name" value="GLHYDRLASE7"/>
</dbReference>
<organism evidence="11 12">
    <name type="scientific">Synchytrium microbalum</name>
    <dbReference type="NCBI Taxonomy" id="1806994"/>
    <lineage>
        <taxon>Eukaryota</taxon>
        <taxon>Fungi</taxon>
        <taxon>Fungi incertae sedis</taxon>
        <taxon>Chytridiomycota</taxon>
        <taxon>Chytridiomycota incertae sedis</taxon>
        <taxon>Chytridiomycetes</taxon>
        <taxon>Synchytriales</taxon>
        <taxon>Synchytriaceae</taxon>
        <taxon>Synchytrium</taxon>
    </lineage>
</organism>
<feature type="chain" id="PRO_5021404703" description="Glucanase" evidence="10">
    <location>
        <begin position="20"/>
        <end position="474"/>
    </location>
</feature>
<feature type="signal peptide" evidence="10">
    <location>
        <begin position="1"/>
        <end position="19"/>
    </location>
</feature>
<dbReference type="EMBL" id="QEAO01000041">
    <property type="protein sequence ID" value="TPX31673.1"/>
    <property type="molecule type" value="Genomic_DNA"/>
</dbReference>
<dbReference type="Pfam" id="PF00840">
    <property type="entry name" value="Glyco_hydro_7"/>
    <property type="match status" value="1"/>
</dbReference>
<keyword evidence="12" id="KW-1185">Reference proteome</keyword>
<evidence type="ECO:0000256" key="5">
    <source>
        <dbReference type="ARBA" id="ARBA00023001"/>
    </source>
</evidence>
<evidence type="ECO:0000256" key="2">
    <source>
        <dbReference type="ARBA" id="ARBA00006044"/>
    </source>
</evidence>
<dbReference type="PANTHER" id="PTHR33753">
    <property type="entry name" value="1,4-BETA-D-GLUCAN CELLOBIOHYDROLASE B"/>
    <property type="match status" value="1"/>
</dbReference>
<keyword evidence="4 9" id="KW-0378">Hydrolase</keyword>
<keyword evidence="6" id="KW-0119">Carbohydrate metabolism</keyword>
<dbReference type="OrthoDB" id="412382at2759"/>
<dbReference type="InterPro" id="IPR037019">
    <property type="entry name" value="Glyco_hydro_7_sf"/>
</dbReference>
<proteinExistence type="inferred from homology"/>
<evidence type="ECO:0000313" key="11">
    <source>
        <dbReference type="EMBL" id="TPX31673.1"/>
    </source>
</evidence>